<gene>
    <name evidence="3" type="ORF">NITMOv2_2837</name>
</gene>
<evidence type="ECO:0000313" key="4">
    <source>
        <dbReference type="Proteomes" id="UP000069205"/>
    </source>
</evidence>
<keyword evidence="1" id="KW-0812">Transmembrane</keyword>
<evidence type="ECO:0000259" key="2">
    <source>
        <dbReference type="Pfam" id="PF04982"/>
    </source>
</evidence>
<dbReference type="KEGG" id="nmv:NITMOv2_2837"/>
<name>A0A0K2GE57_NITMO</name>
<sequence>MALASLGPTAYLLAHSPSQESARAYNVIAGHLIGLCATFSAVTVLGAGETPSVFTTHELAGARVLASGLALIVAVAVELWLGASHPPAAATVLLITLGGLPVSLQSASTVVIGVLLIALLGEPLRRLRATA</sequence>
<organism evidence="3 4">
    <name type="scientific">Nitrospira moscoviensis</name>
    <dbReference type="NCBI Taxonomy" id="42253"/>
    <lineage>
        <taxon>Bacteria</taxon>
        <taxon>Pseudomonadati</taxon>
        <taxon>Nitrospirota</taxon>
        <taxon>Nitrospiria</taxon>
        <taxon>Nitrospirales</taxon>
        <taxon>Nitrospiraceae</taxon>
        <taxon>Nitrospira</taxon>
    </lineage>
</organism>
<dbReference type="Pfam" id="PF04982">
    <property type="entry name" value="TM_HPP"/>
    <property type="match status" value="1"/>
</dbReference>
<feature type="transmembrane region" description="Helical" evidence="1">
    <location>
        <begin position="93"/>
        <end position="120"/>
    </location>
</feature>
<dbReference type="InterPro" id="IPR058581">
    <property type="entry name" value="TM_HPP"/>
</dbReference>
<feature type="domain" description="HPP transmembrane region" evidence="2">
    <location>
        <begin position="2"/>
        <end position="119"/>
    </location>
</feature>
<keyword evidence="4" id="KW-1185">Reference proteome</keyword>
<protein>
    <recommendedName>
        <fullName evidence="2">HPP transmembrane region domain-containing protein</fullName>
    </recommendedName>
</protein>
<dbReference type="AlphaFoldDB" id="A0A0K2GE57"/>
<dbReference type="STRING" id="42253.NITMOv2_2837"/>
<keyword evidence="1" id="KW-1133">Transmembrane helix</keyword>
<keyword evidence="1" id="KW-0472">Membrane</keyword>
<evidence type="ECO:0000256" key="1">
    <source>
        <dbReference type="SAM" id="Phobius"/>
    </source>
</evidence>
<proteinExistence type="predicted"/>
<accession>A0A0K2GE57</accession>
<evidence type="ECO:0000313" key="3">
    <source>
        <dbReference type="EMBL" id="ALA59245.1"/>
    </source>
</evidence>
<feature type="transmembrane region" description="Helical" evidence="1">
    <location>
        <begin position="28"/>
        <end position="48"/>
    </location>
</feature>
<reference evidence="3 4" key="1">
    <citation type="journal article" date="2015" name="Proc. Natl. Acad. Sci. U.S.A.">
        <title>Expanded metabolic versatility of ubiquitous nitrite-oxidizing bacteria from the genus Nitrospira.</title>
        <authorList>
            <person name="Koch H."/>
            <person name="Lucker S."/>
            <person name="Albertsen M."/>
            <person name="Kitzinger K."/>
            <person name="Herbold C."/>
            <person name="Spieck E."/>
            <person name="Nielsen P.H."/>
            <person name="Wagner M."/>
            <person name="Daims H."/>
        </authorList>
    </citation>
    <scope>NUCLEOTIDE SEQUENCE [LARGE SCALE GENOMIC DNA]</scope>
    <source>
        <strain evidence="3 4">NSP M-1</strain>
    </source>
</reference>
<feature type="transmembrane region" description="Helical" evidence="1">
    <location>
        <begin position="60"/>
        <end position="81"/>
    </location>
</feature>
<dbReference type="Proteomes" id="UP000069205">
    <property type="component" value="Chromosome"/>
</dbReference>
<dbReference type="RefSeq" id="WP_187299202.1">
    <property type="nucleotide sequence ID" value="NZ_CP011801.1"/>
</dbReference>
<dbReference type="PATRIC" id="fig|42253.5.peg.2804"/>
<dbReference type="EMBL" id="CP011801">
    <property type="protein sequence ID" value="ALA59245.1"/>
    <property type="molecule type" value="Genomic_DNA"/>
</dbReference>